<organism evidence="1 2">
    <name type="scientific">Rickettsia helvetica</name>
    <dbReference type="NCBI Taxonomy" id="35789"/>
    <lineage>
        <taxon>Bacteria</taxon>
        <taxon>Pseudomonadati</taxon>
        <taxon>Pseudomonadota</taxon>
        <taxon>Alphaproteobacteria</taxon>
        <taxon>Rickettsiales</taxon>
        <taxon>Rickettsiaceae</taxon>
        <taxon>Rickettsieae</taxon>
        <taxon>Rickettsia</taxon>
        <taxon>spotted fever group</taxon>
    </lineage>
</organism>
<evidence type="ECO:0000313" key="1">
    <source>
        <dbReference type="EMBL" id="CAK9119427.1"/>
    </source>
</evidence>
<dbReference type="RefSeq" id="WP_010421921.1">
    <property type="nucleotide sequence ID" value="NZ_OY974080.1"/>
</dbReference>
<keyword evidence="2" id="KW-1185">Reference proteome</keyword>
<dbReference type="Proteomes" id="UP001642485">
    <property type="component" value="Chromosome"/>
</dbReference>
<protein>
    <submittedName>
        <fullName evidence="1">TOBE-2 domain-containing protein</fullName>
    </submittedName>
</protein>
<gene>
    <name evidence="1" type="ORF">OB144RH_00080</name>
</gene>
<proteinExistence type="predicted"/>
<name>A0ABM9N9J2_RICHE</name>
<accession>A0ABM9N9J2</accession>
<evidence type="ECO:0000313" key="2">
    <source>
        <dbReference type="Proteomes" id="UP001642485"/>
    </source>
</evidence>
<dbReference type="EMBL" id="OZ018776">
    <property type="protein sequence ID" value="CAK9119427.1"/>
    <property type="molecule type" value="Genomic_DNA"/>
</dbReference>
<sequence>MKNTNFFAAPTDTNFKFNIKHGDAVKFHIPEGSSVGVNAEMLGLLETSPHIKFTCNKNSESGKSYQPFIINDKLEITPLGDAPMNNIVELD</sequence>
<reference evidence="1 2" key="1">
    <citation type="submission" date="2024-02" db="EMBL/GenBank/DDBJ databases">
        <authorList>
            <person name="Nijsse B."/>
            <person name="Sprong H."/>
        </authorList>
    </citation>
    <scope>NUCLEOTIDE SEQUENCE [LARGE SCALE GENOMIC DNA]</scope>
    <source>
        <strain evidence="1">OB144</strain>
    </source>
</reference>